<reference evidence="3" key="1">
    <citation type="journal article" date="2018" name="Genome Announc.">
        <title>Draft Genome Sequence of "Candidatus Phycosocius bacilliformis," an Alphaproteobacterial Ectosymbiont of the Hydrocarbon-Producing Green Alga Botryococcus braunii.</title>
        <authorList>
            <person name="Tanabe Y."/>
            <person name="Yamaguchi H."/>
            <person name="Watanabe M.M."/>
        </authorList>
    </citation>
    <scope>NUCLEOTIDE SEQUENCE [LARGE SCALE GENOMIC DNA]</scope>
    <source>
        <strain evidence="3">BOTRYCO-2</strain>
    </source>
</reference>
<accession>A0A2P2E9F0</accession>
<evidence type="ECO:0000256" key="1">
    <source>
        <dbReference type="ARBA" id="ARBA00006817"/>
    </source>
</evidence>
<protein>
    <recommendedName>
        <fullName evidence="2">Activator of Hsp90 ATPase homologue 1/2-like C-terminal domain-containing protein</fullName>
    </recommendedName>
</protein>
<proteinExistence type="inferred from homology"/>
<gene>
    <name evidence="3" type="ORF">PbB2_01351</name>
</gene>
<evidence type="ECO:0000259" key="2">
    <source>
        <dbReference type="Pfam" id="PF08327"/>
    </source>
</evidence>
<comment type="caution">
    <text evidence="3">The sequence shown here is derived from an EMBL/GenBank/DDBJ whole genome shotgun (WGS) entry which is preliminary data.</text>
</comment>
<dbReference type="EMBL" id="BFBR01000003">
    <property type="protein sequence ID" value="GBF57682.1"/>
    <property type="molecule type" value="Genomic_DNA"/>
</dbReference>
<dbReference type="InterPro" id="IPR013538">
    <property type="entry name" value="ASHA1/2-like_C"/>
</dbReference>
<dbReference type="Gene3D" id="3.30.530.20">
    <property type="match status" value="1"/>
</dbReference>
<dbReference type="RefSeq" id="WP_108984548.1">
    <property type="nucleotide sequence ID" value="NZ_BFBR01000003.1"/>
</dbReference>
<dbReference type="InterPro" id="IPR023393">
    <property type="entry name" value="START-like_dom_sf"/>
</dbReference>
<sequence>MVDHTLKISRHLTAPRATVWRCWVESDLLKQWYCPKPWRVSVAEIDLRAGGASFIVMNGPNGEENQIRGQYLAVEPGRALVFSDAFVGDWMPGDHTPFMTGYVILSDAPDGGTLMEWGARHWSAETKAQHEAMGFEAGWNAAADQLNALAASL</sequence>
<evidence type="ECO:0000313" key="3">
    <source>
        <dbReference type="EMBL" id="GBF57682.1"/>
    </source>
</evidence>
<name>A0A2P2E9F0_9PROT</name>
<keyword evidence="4" id="KW-1185">Reference proteome</keyword>
<dbReference type="Pfam" id="PF08327">
    <property type="entry name" value="AHSA1"/>
    <property type="match status" value="1"/>
</dbReference>
<dbReference type="Proteomes" id="UP000245086">
    <property type="component" value="Unassembled WGS sequence"/>
</dbReference>
<dbReference type="SUPFAM" id="SSF55961">
    <property type="entry name" value="Bet v1-like"/>
    <property type="match status" value="1"/>
</dbReference>
<dbReference type="CDD" id="cd08896">
    <property type="entry name" value="SRPBCC_CalC_Aha1-like_3"/>
    <property type="match status" value="1"/>
</dbReference>
<evidence type="ECO:0000313" key="4">
    <source>
        <dbReference type="Proteomes" id="UP000245086"/>
    </source>
</evidence>
<dbReference type="AlphaFoldDB" id="A0A2P2E9F0"/>
<comment type="similarity">
    <text evidence="1">Belongs to the AHA1 family.</text>
</comment>
<feature type="domain" description="Activator of Hsp90 ATPase homologue 1/2-like C-terminal" evidence="2">
    <location>
        <begin position="14"/>
        <end position="150"/>
    </location>
</feature>
<dbReference type="OrthoDB" id="9805228at2"/>
<organism evidence="3 4">
    <name type="scientific">Candidatus Phycosocius bacilliformis</name>
    <dbReference type="NCBI Taxonomy" id="1445552"/>
    <lineage>
        <taxon>Bacteria</taxon>
        <taxon>Pseudomonadati</taxon>
        <taxon>Pseudomonadota</taxon>
        <taxon>Alphaproteobacteria</taxon>
        <taxon>Caulobacterales</taxon>
        <taxon>Caulobacterales incertae sedis</taxon>
        <taxon>Candidatus Phycosocius</taxon>
    </lineage>
</organism>